<gene>
    <name evidence="1" type="ORF">CHLRE_03g178014v5</name>
</gene>
<dbReference type="AlphaFoldDB" id="A0A2K3DXI8"/>
<dbReference type="OrthoDB" id="498304at2759"/>
<organism evidence="1 2">
    <name type="scientific">Chlamydomonas reinhardtii</name>
    <name type="common">Chlamydomonas smithii</name>
    <dbReference type="NCBI Taxonomy" id="3055"/>
    <lineage>
        <taxon>Eukaryota</taxon>
        <taxon>Viridiplantae</taxon>
        <taxon>Chlorophyta</taxon>
        <taxon>core chlorophytes</taxon>
        <taxon>Chlorophyceae</taxon>
        <taxon>CS clade</taxon>
        <taxon>Chlamydomonadales</taxon>
        <taxon>Chlamydomonadaceae</taxon>
        <taxon>Chlamydomonas</taxon>
    </lineage>
</organism>
<dbReference type="Proteomes" id="UP000006906">
    <property type="component" value="Chromosome 3"/>
</dbReference>
<name>A0A2K3DXI8_CHLRE</name>
<dbReference type="EMBL" id="CM008964">
    <property type="protein sequence ID" value="PNW85253.1"/>
    <property type="molecule type" value="Genomic_DNA"/>
</dbReference>
<dbReference type="RefSeq" id="XP_042926126.1">
    <property type="nucleotide sequence ID" value="XM_043060997.1"/>
</dbReference>
<dbReference type="Gene3D" id="2.40.50.100">
    <property type="match status" value="1"/>
</dbReference>
<accession>A0A2K3DXI8</accession>
<dbReference type="Gramene" id="PNW85253">
    <property type="protein sequence ID" value="PNW85253"/>
    <property type="gene ID" value="CHLRE_03g178014v5"/>
</dbReference>
<dbReference type="KEGG" id="cre:CHLRE_03g178014v5"/>
<evidence type="ECO:0000313" key="1">
    <source>
        <dbReference type="EMBL" id="PNW85253.1"/>
    </source>
</evidence>
<dbReference type="GeneID" id="66052881"/>
<keyword evidence="2" id="KW-1185">Reference proteome</keyword>
<reference evidence="1 2" key="1">
    <citation type="journal article" date="2007" name="Science">
        <title>The Chlamydomonas genome reveals the evolution of key animal and plant functions.</title>
        <authorList>
            <person name="Merchant S.S."/>
            <person name="Prochnik S.E."/>
            <person name="Vallon O."/>
            <person name="Harris E.H."/>
            <person name="Karpowicz S.J."/>
            <person name="Witman G.B."/>
            <person name="Terry A."/>
            <person name="Salamov A."/>
            <person name="Fritz-Laylin L.K."/>
            <person name="Marechal-Drouard L."/>
            <person name="Marshall W.F."/>
            <person name="Qu L.H."/>
            <person name="Nelson D.R."/>
            <person name="Sanderfoot A.A."/>
            <person name="Spalding M.H."/>
            <person name="Kapitonov V.V."/>
            <person name="Ren Q."/>
            <person name="Ferris P."/>
            <person name="Lindquist E."/>
            <person name="Shapiro H."/>
            <person name="Lucas S.M."/>
            <person name="Grimwood J."/>
            <person name="Schmutz J."/>
            <person name="Cardol P."/>
            <person name="Cerutti H."/>
            <person name="Chanfreau G."/>
            <person name="Chen C.L."/>
            <person name="Cognat V."/>
            <person name="Croft M.T."/>
            <person name="Dent R."/>
            <person name="Dutcher S."/>
            <person name="Fernandez E."/>
            <person name="Fukuzawa H."/>
            <person name="Gonzalez-Ballester D."/>
            <person name="Gonzalez-Halphen D."/>
            <person name="Hallmann A."/>
            <person name="Hanikenne M."/>
            <person name="Hippler M."/>
            <person name="Inwood W."/>
            <person name="Jabbari K."/>
            <person name="Kalanon M."/>
            <person name="Kuras R."/>
            <person name="Lefebvre P.A."/>
            <person name="Lemaire S.D."/>
            <person name="Lobanov A.V."/>
            <person name="Lohr M."/>
            <person name="Manuell A."/>
            <person name="Meier I."/>
            <person name="Mets L."/>
            <person name="Mittag M."/>
            <person name="Mittelmeier T."/>
            <person name="Moroney J.V."/>
            <person name="Moseley J."/>
            <person name="Napoli C."/>
            <person name="Nedelcu A.M."/>
            <person name="Niyogi K."/>
            <person name="Novoselov S.V."/>
            <person name="Paulsen I.T."/>
            <person name="Pazour G."/>
            <person name="Purton S."/>
            <person name="Ral J.P."/>
            <person name="Riano-Pachon D.M."/>
            <person name="Riekhof W."/>
            <person name="Rymarquis L."/>
            <person name="Schroda M."/>
            <person name="Stern D."/>
            <person name="Umen J."/>
            <person name="Willows R."/>
            <person name="Wilson N."/>
            <person name="Zimmer S.L."/>
            <person name="Allmer J."/>
            <person name="Balk J."/>
            <person name="Bisova K."/>
            <person name="Chen C.J."/>
            <person name="Elias M."/>
            <person name="Gendler K."/>
            <person name="Hauser C."/>
            <person name="Lamb M.R."/>
            <person name="Ledford H."/>
            <person name="Long J.C."/>
            <person name="Minagawa J."/>
            <person name="Page M.D."/>
            <person name="Pan J."/>
            <person name="Pootakham W."/>
            <person name="Roje S."/>
            <person name="Rose A."/>
            <person name="Stahlberg E."/>
            <person name="Terauchi A.M."/>
            <person name="Yang P."/>
            <person name="Ball S."/>
            <person name="Bowler C."/>
            <person name="Dieckmann C.L."/>
            <person name="Gladyshev V.N."/>
            <person name="Green P."/>
            <person name="Jorgensen R."/>
            <person name="Mayfield S."/>
            <person name="Mueller-Roeber B."/>
            <person name="Rajamani S."/>
            <person name="Sayre R.T."/>
            <person name="Brokstein P."/>
            <person name="Dubchak I."/>
            <person name="Goodstein D."/>
            <person name="Hornick L."/>
            <person name="Huang Y.W."/>
            <person name="Jhaveri J."/>
            <person name="Luo Y."/>
            <person name="Martinez D."/>
            <person name="Ngau W.C."/>
            <person name="Otillar B."/>
            <person name="Poliakov A."/>
            <person name="Porter A."/>
            <person name="Szajkowski L."/>
            <person name="Werner G."/>
            <person name="Zhou K."/>
            <person name="Grigoriev I.V."/>
            <person name="Rokhsar D.S."/>
            <person name="Grossman A.R."/>
        </authorList>
    </citation>
    <scope>NUCLEOTIDE SEQUENCE [LARGE SCALE GENOMIC DNA]</scope>
    <source>
        <strain evidence="2">CC-503</strain>
    </source>
</reference>
<dbReference type="InParanoid" id="A0A2K3DXI8"/>
<dbReference type="ExpressionAtlas" id="A0A2K3DXI8">
    <property type="expression patterns" value="baseline"/>
</dbReference>
<sequence length="166" mass="17962">MLALITPILRQALPHSRAVSSLRRGPLQYATNDLLLQLEESTDADKVCLAVTLEESAVESIGDPVEVKVPAAGTITAQGAPVAQVSWEGFLRSEGDELYHAVWTNAKGVYNVTLPFAARVTQQRAAAVEPGDLLLPQAERPFLVHVEVDAWRWRASLESGAVTPLL</sequence>
<proteinExistence type="predicted"/>
<evidence type="ECO:0000313" key="2">
    <source>
        <dbReference type="Proteomes" id="UP000006906"/>
    </source>
</evidence>
<protein>
    <submittedName>
        <fullName evidence="1">Uncharacterized protein</fullName>
    </submittedName>
</protein>